<dbReference type="EMBL" id="MT898358">
    <property type="protein sequence ID" value="QOS27805.1"/>
    <property type="molecule type" value="Genomic_DNA"/>
</dbReference>
<proteinExistence type="predicted"/>
<reference evidence="3" key="1">
    <citation type="submission" date="2020-08" db="EMBL/GenBank/DDBJ databases">
        <title>Genetic structure, function and evolution of capsule biosynthesis loci in Vibrio parahaemolyticus.</title>
        <authorList>
            <person name="Li L."/>
            <person name="Bian S."/>
        </authorList>
    </citation>
    <scope>NUCLEOTIDE SEQUENCE</scope>
    <source>
        <strain evidence="4">VP107</strain>
        <strain evidence="3">VP108</strain>
        <strain evidence="1">VP110</strain>
        <strain evidence="2">VP81</strain>
    </source>
</reference>
<evidence type="ECO:0000313" key="4">
    <source>
        <dbReference type="EMBL" id="QOS29133.1"/>
    </source>
</evidence>
<dbReference type="EMBL" id="MT898365">
    <property type="protein sequence ID" value="QOS28101.1"/>
    <property type="molecule type" value="Genomic_DNA"/>
</dbReference>
<dbReference type="RefSeq" id="WP_065765494.1">
    <property type="nucleotide sequence ID" value="NZ_LHAU01000009.1"/>
</dbReference>
<evidence type="ECO:0000313" key="2">
    <source>
        <dbReference type="EMBL" id="QOS27805.1"/>
    </source>
</evidence>
<evidence type="ECO:0000313" key="1">
    <source>
        <dbReference type="EMBL" id="QOS23893.1"/>
    </source>
</evidence>
<name>A0A7M1WMA5_VIBPH</name>
<sequence>MKLIRFFFDKLGLLIEKKKYSASLEKGIIHPKELLYRSTFKRKIILEADMNDGWALERFSLSEDTLHPFVLALQAYERNKNKQDALDLMRKYYSQVQPRNLSEWFGIKGNVNTNKTHPSIGIFPWDDLDVEQKAVHVRECAIHDSVTNSKKKIDLNHGWRNFGPISEELLQLEVERLIKVYESIKYNGYVRNFDNDNDGDIGAFVLINGDEWKWCVDWGGQHRIAALRALGYQKVKIKVWKIIYKDDYKFWPNVLNGFYSYTDANSIFENYFSNGSKFKEWSEVIENEK</sequence>
<protein>
    <submittedName>
        <fullName evidence="3">Uncharacterized protein</fullName>
    </submittedName>
</protein>
<organism evidence="3">
    <name type="scientific">Vibrio parahaemolyticus</name>
    <dbReference type="NCBI Taxonomy" id="670"/>
    <lineage>
        <taxon>Bacteria</taxon>
        <taxon>Pseudomonadati</taxon>
        <taxon>Pseudomonadota</taxon>
        <taxon>Gammaproteobacteria</taxon>
        <taxon>Vibrionales</taxon>
        <taxon>Vibrionaceae</taxon>
        <taxon>Vibrio</taxon>
    </lineage>
</organism>
<dbReference type="EMBL" id="MT898255">
    <property type="protein sequence ID" value="QOS23893.1"/>
    <property type="molecule type" value="Genomic_DNA"/>
</dbReference>
<dbReference type="AlphaFoldDB" id="A0A7M1WMA5"/>
<accession>A0A7M1WMA5</accession>
<gene>
    <name evidence="4" type="ORF">VP107_00012</name>
    <name evidence="3" type="ORF">VP108_00012</name>
    <name evidence="1" type="ORF">VP110_00012</name>
    <name evidence="2" type="ORF">VP81_00012</name>
</gene>
<evidence type="ECO:0000313" key="3">
    <source>
        <dbReference type="EMBL" id="QOS28101.1"/>
    </source>
</evidence>
<dbReference type="EMBL" id="MT898391">
    <property type="protein sequence ID" value="QOS29133.1"/>
    <property type="molecule type" value="Genomic_DNA"/>
</dbReference>